<dbReference type="PANTHER" id="PTHR12658">
    <property type="entry name" value="BETA-TUBULIN COFACTOR D"/>
    <property type="match status" value="1"/>
</dbReference>
<dbReference type="Pfam" id="PF12612">
    <property type="entry name" value="TFCD_C"/>
    <property type="match status" value="1"/>
</dbReference>
<dbReference type="InterPro" id="IPR033162">
    <property type="entry name" value="TBCD"/>
</dbReference>
<dbReference type="STRING" id="29655.A0A0K9PAX0"/>
<dbReference type="OMA" id="ARNIMED"/>
<gene>
    <name evidence="3" type="ORF">ZOSMA_2G01190</name>
</gene>
<organism evidence="3 4">
    <name type="scientific">Zostera marina</name>
    <name type="common">Eelgrass</name>
    <dbReference type="NCBI Taxonomy" id="29655"/>
    <lineage>
        <taxon>Eukaryota</taxon>
        <taxon>Viridiplantae</taxon>
        <taxon>Streptophyta</taxon>
        <taxon>Embryophyta</taxon>
        <taxon>Tracheophyta</taxon>
        <taxon>Spermatophyta</taxon>
        <taxon>Magnoliopsida</taxon>
        <taxon>Liliopsida</taxon>
        <taxon>Zosteraceae</taxon>
        <taxon>Zostera</taxon>
    </lineage>
</organism>
<dbReference type="InterPro" id="IPR016024">
    <property type="entry name" value="ARM-type_fold"/>
</dbReference>
<keyword evidence="4" id="KW-1185">Reference proteome</keyword>
<name>A0A0K9PAX0_ZOSMR</name>
<evidence type="ECO:0000313" key="4">
    <source>
        <dbReference type="Proteomes" id="UP000036987"/>
    </source>
</evidence>
<dbReference type="EMBL" id="LFYR01000981">
    <property type="protein sequence ID" value="KMZ66106.1"/>
    <property type="molecule type" value="Genomic_DNA"/>
</dbReference>
<feature type="compositionally biased region" description="Polar residues" evidence="1">
    <location>
        <begin position="420"/>
        <end position="438"/>
    </location>
</feature>
<sequence length="438" mass="49805">MQYLHPSGNLDDLDAEVRVNSVRSLVSICETLTCSKNPIFSNSEEESSLFLCIKNEVIQTLLKALDDYTVDNRGDVGSWVREASINGLEKCTYYLCKKDSEKLLCDPACLFFDANTATSIIGGFAKQGVEKLDKLREISMKTLYRIFNKKLCITSIPHFEAIKLIIPDVQDFRWRAPQMSFPCLVKLLQFSCYSKVVLSGLVISIGGLQDSLRKDSVAALLEYIQNSEEYTNGKRNVREYMLSVDLLSILKEYQKLDRVIIPTLKTIEILFSKKIFTNMKDYNLDLYAGVLNSLTIEMKATKDFSKLLTGLSILGYISSVEENINIRAFTMLLTHLTHRYPKIRKASADQVYLVILQNENLLARNIMEDVLEILTETCWESDLDKAKERMFQIFTMAGLDFESITKQPKQAKPIPKDRICSNNDENSSYSSLVGFSGF</sequence>
<proteinExistence type="predicted"/>
<dbReference type="PANTHER" id="PTHR12658:SF0">
    <property type="entry name" value="TUBULIN-SPECIFIC CHAPERONE D"/>
    <property type="match status" value="1"/>
</dbReference>
<dbReference type="GO" id="GO:0007023">
    <property type="term" value="P:post-chaperonin tubulin folding pathway"/>
    <property type="evidence" value="ECO:0007669"/>
    <property type="project" value="InterPro"/>
</dbReference>
<dbReference type="GO" id="GO:0005096">
    <property type="term" value="F:GTPase activator activity"/>
    <property type="evidence" value="ECO:0007669"/>
    <property type="project" value="InterPro"/>
</dbReference>
<evidence type="ECO:0000313" key="3">
    <source>
        <dbReference type="EMBL" id="KMZ66106.1"/>
    </source>
</evidence>
<comment type="caution">
    <text evidence="3">The sequence shown here is derived from an EMBL/GenBank/DDBJ whole genome shotgun (WGS) entry which is preliminary data.</text>
</comment>
<evidence type="ECO:0000259" key="2">
    <source>
        <dbReference type="Pfam" id="PF12612"/>
    </source>
</evidence>
<dbReference type="GO" id="GO:0048487">
    <property type="term" value="F:beta-tubulin binding"/>
    <property type="evidence" value="ECO:0007669"/>
    <property type="project" value="InterPro"/>
</dbReference>
<dbReference type="SUPFAM" id="SSF48371">
    <property type="entry name" value="ARM repeat"/>
    <property type="match status" value="1"/>
</dbReference>
<reference evidence="4" key="1">
    <citation type="journal article" date="2016" name="Nature">
        <title>The genome of the seagrass Zostera marina reveals angiosperm adaptation to the sea.</title>
        <authorList>
            <person name="Olsen J.L."/>
            <person name="Rouze P."/>
            <person name="Verhelst B."/>
            <person name="Lin Y.-C."/>
            <person name="Bayer T."/>
            <person name="Collen J."/>
            <person name="Dattolo E."/>
            <person name="De Paoli E."/>
            <person name="Dittami S."/>
            <person name="Maumus F."/>
            <person name="Michel G."/>
            <person name="Kersting A."/>
            <person name="Lauritano C."/>
            <person name="Lohaus R."/>
            <person name="Toepel M."/>
            <person name="Tonon T."/>
            <person name="Vanneste K."/>
            <person name="Amirebrahimi M."/>
            <person name="Brakel J."/>
            <person name="Bostroem C."/>
            <person name="Chovatia M."/>
            <person name="Grimwood J."/>
            <person name="Jenkins J.W."/>
            <person name="Jueterbock A."/>
            <person name="Mraz A."/>
            <person name="Stam W.T."/>
            <person name="Tice H."/>
            <person name="Bornberg-Bauer E."/>
            <person name="Green P.J."/>
            <person name="Pearson G.A."/>
            <person name="Procaccini G."/>
            <person name="Duarte C.M."/>
            <person name="Schmutz J."/>
            <person name="Reusch T.B.H."/>
            <person name="Van de Peer Y."/>
        </authorList>
    </citation>
    <scope>NUCLEOTIDE SEQUENCE [LARGE SCALE GENOMIC DNA]</scope>
    <source>
        <strain evidence="4">cv. Finnish</strain>
    </source>
</reference>
<dbReference type="InterPro" id="IPR022577">
    <property type="entry name" value="TBCD_C"/>
</dbReference>
<evidence type="ECO:0000256" key="1">
    <source>
        <dbReference type="SAM" id="MobiDB-lite"/>
    </source>
</evidence>
<dbReference type="Proteomes" id="UP000036987">
    <property type="component" value="Unassembled WGS sequence"/>
</dbReference>
<protein>
    <recommendedName>
        <fullName evidence="2">Tubulin-folding cofactor D C-terminal domain-containing protein</fullName>
    </recommendedName>
</protein>
<dbReference type="AlphaFoldDB" id="A0A0K9PAX0"/>
<dbReference type="OrthoDB" id="10253476at2759"/>
<accession>A0A0K9PAX0</accession>
<feature type="region of interest" description="Disordered" evidence="1">
    <location>
        <begin position="412"/>
        <end position="438"/>
    </location>
</feature>
<dbReference type="GO" id="GO:0007021">
    <property type="term" value="P:tubulin complex assembly"/>
    <property type="evidence" value="ECO:0007669"/>
    <property type="project" value="InterPro"/>
</dbReference>
<feature type="domain" description="Tubulin-folding cofactor D C-terminal" evidence="2">
    <location>
        <begin position="119"/>
        <end position="306"/>
    </location>
</feature>